<organism evidence="2 3">
    <name type="scientific">Clytia hemisphaerica</name>
    <dbReference type="NCBI Taxonomy" id="252671"/>
    <lineage>
        <taxon>Eukaryota</taxon>
        <taxon>Metazoa</taxon>
        <taxon>Cnidaria</taxon>
        <taxon>Hydrozoa</taxon>
        <taxon>Hydroidolina</taxon>
        <taxon>Leptothecata</taxon>
        <taxon>Obeliida</taxon>
        <taxon>Clytiidae</taxon>
        <taxon>Clytia</taxon>
    </lineage>
</organism>
<feature type="region of interest" description="Disordered" evidence="1">
    <location>
        <begin position="95"/>
        <end position="115"/>
    </location>
</feature>
<sequence>MDQVITYRQFKLVLEKIRGLEEKVQSQELVINAQNEKIKGMGKLSEFHAERISAMRMLADKNEKRLNNQQAVSEARQVEQSGELKKLKSKINSLEFSNGHNGGHIVDLQSKEDKR</sequence>
<keyword evidence="3" id="KW-1185">Reference proteome</keyword>
<accession>A0A7M5WX80</accession>
<evidence type="ECO:0000313" key="2">
    <source>
        <dbReference type="EnsemblMetazoa" id="CLYHEMP014248.1"/>
    </source>
</evidence>
<evidence type="ECO:0000313" key="3">
    <source>
        <dbReference type="Proteomes" id="UP000594262"/>
    </source>
</evidence>
<dbReference type="Proteomes" id="UP000594262">
    <property type="component" value="Unplaced"/>
</dbReference>
<protein>
    <submittedName>
        <fullName evidence="2">Uncharacterized protein</fullName>
    </submittedName>
</protein>
<proteinExistence type="predicted"/>
<evidence type="ECO:0000256" key="1">
    <source>
        <dbReference type="SAM" id="MobiDB-lite"/>
    </source>
</evidence>
<reference evidence="2" key="1">
    <citation type="submission" date="2021-01" db="UniProtKB">
        <authorList>
            <consortium name="EnsemblMetazoa"/>
        </authorList>
    </citation>
    <scope>IDENTIFICATION</scope>
</reference>
<name>A0A7M5WX80_9CNID</name>
<dbReference type="AlphaFoldDB" id="A0A7M5WX80"/>
<dbReference type="EnsemblMetazoa" id="CLYHEMT014248.1">
    <property type="protein sequence ID" value="CLYHEMP014248.1"/>
    <property type="gene ID" value="CLYHEMG014248"/>
</dbReference>